<evidence type="ECO:0000256" key="1">
    <source>
        <dbReference type="SAM" id="Phobius"/>
    </source>
</evidence>
<protein>
    <submittedName>
        <fullName evidence="2">BZ3500_MvSof-1268-A1-R1_Chr1-3g01988 protein</fullName>
    </submittedName>
</protein>
<accession>A0A2X0L8B0</accession>
<reference evidence="3" key="1">
    <citation type="submission" date="2016-10" db="EMBL/GenBank/DDBJ databases">
        <authorList>
            <person name="Jeantristanb JTB J.-T."/>
            <person name="Ricardo R."/>
        </authorList>
    </citation>
    <scope>NUCLEOTIDE SEQUENCE [LARGE SCALE GENOMIC DNA]</scope>
</reference>
<evidence type="ECO:0000313" key="2">
    <source>
        <dbReference type="EMBL" id="SCZ90435.1"/>
    </source>
</evidence>
<organism evidence="2 3">
    <name type="scientific">Microbotryum saponariae</name>
    <dbReference type="NCBI Taxonomy" id="289078"/>
    <lineage>
        <taxon>Eukaryota</taxon>
        <taxon>Fungi</taxon>
        <taxon>Dikarya</taxon>
        <taxon>Basidiomycota</taxon>
        <taxon>Pucciniomycotina</taxon>
        <taxon>Microbotryomycetes</taxon>
        <taxon>Microbotryales</taxon>
        <taxon>Microbotryaceae</taxon>
        <taxon>Microbotryum</taxon>
    </lineage>
</organism>
<feature type="transmembrane region" description="Helical" evidence="1">
    <location>
        <begin position="21"/>
        <end position="42"/>
    </location>
</feature>
<sequence>MANIKADISRSTTLFARSSHARLFFFLFAPAVASWVFLDFLIDDVSLAPFPFARVIRFRFFTCRCSMGTSVRP</sequence>
<evidence type="ECO:0000313" key="3">
    <source>
        <dbReference type="Proteomes" id="UP000249723"/>
    </source>
</evidence>
<keyword evidence="1" id="KW-1133">Transmembrane helix</keyword>
<proteinExistence type="predicted"/>
<keyword evidence="1" id="KW-0472">Membrane</keyword>
<keyword evidence="1" id="KW-0812">Transmembrane</keyword>
<keyword evidence="3" id="KW-1185">Reference proteome</keyword>
<dbReference type="AlphaFoldDB" id="A0A2X0L8B0"/>
<dbReference type="EMBL" id="FMWP01000014">
    <property type="protein sequence ID" value="SCZ90435.1"/>
    <property type="molecule type" value="Genomic_DNA"/>
</dbReference>
<dbReference type="Proteomes" id="UP000249723">
    <property type="component" value="Unassembled WGS sequence"/>
</dbReference>
<name>A0A2X0L8B0_9BASI</name>
<gene>
    <name evidence="2" type="ORF">BZ3500_MVSOF-1268-A1-R1_CHR1-3G01988</name>
</gene>